<dbReference type="InterPro" id="IPR053279">
    <property type="entry name" value="EMC_subunit"/>
</dbReference>
<dbReference type="RefSeq" id="XP_003646231.1">
    <property type="nucleotide sequence ID" value="XM_003646183.1"/>
</dbReference>
<dbReference type="PANTHER" id="PTHR28144:SF1">
    <property type="entry name" value="ER MEMBRANE PROTEIN COMPLEX SUBUNIT 5"/>
    <property type="match status" value="1"/>
</dbReference>
<evidence type="ECO:0000256" key="1">
    <source>
        <dbReference type="ARBA" id="ARBA00004127"/>
    </source>
</evidence>
<dbReference type="PANTHER" id="PTHR28144">
    <property type="entry name" value="ER MEMBRANE PROTEIN COMPLEX SUBUNIT 5"/>
    <property type="match status" value="1"/>
</dbReference>
<keyword evidence="3" id="KW-0812">Transmembrane</keyword>
<dbReference type="STRING" id="931890.G8JTR1"/>
<dbReference type="InterPro" id="IPR018937">
    <property type="entry name" value="MMgT"/>
</dbReference>
<organism evidence="6 7">
    <name type="scientific">Eremothecium cymbalariae (strain CBS 270.75 / DBVPG 7215 / KCTC 17166 / NRRL Y-17582)</name>
    <name type="common">Yeast</name>
    <dbReference type="NCBI Taxonomy" id="931890"/>
    <lineage>
        <taxon>Eukaryota</taxon>
        <taxon>Fungi</taxon>
        <taxon>Dikarya</taxon>
        <taxon>Ascomycota</taxon>
        <taxon>Saccharomycotina</taxon>
        <taxon>Saccharomycetes</taxon>
        <taxon>Saccharomycetales</taxon>
        <taxon>Saccharomycetaceae</taxon>
        <taxon>Eremothecium</taxon>
    </lineage>
</organism>
<evidence type="ECO:0000256" key="5">
    <source>
        <dbReference type="ARBA" id="ARBA00023136"/>
    </source>
</evidence>
<evidence type="ECO:0000313" key="6">
    <source>
        <dbReference type="EMBL" id="AET39414.1"/>
    </source>
</evidence>
<protein>
    <recommendedName>
        <fullName evidence="8">ER membrane protein complex subunit 5</fullName>
    </recommendedName>
</protein>
<dbReference type="KEGG" id="erc:Ecym_4354"/>
<dbReference type="InParanoid" id="G8JTR1"/>
<dbReference type="AlphaFoldDB" id="G8JTR1"/>
<gene>
    <name evidence="6" type="ordered locus">Ecym_4354</name>
</gene>
<dbReference type="GO" id="GO:0032977">
    <property type="term" value="F:membrane insertase activity"/>
    <property type="evidence" value="ECO:0007669"/>
    <property type="project" value="EnsemblFungi"/>
</dbReference>
<proteinExistence type="inferred from homology"/>
<dbReference type="GeneID" id="11472784"/>
<dbReference type="GO" id="GO:0006644">
    <property type="term" value="P:phospholipid metabolic process"/>
    <property type="evidence" value="ECO:0007669"/>
    <property type="project" value="EnsemblFungi"/>
</dbReference>
<keyword evidence="4" id="KW-1133">Transmembrane helix</keyword>
<evidence type="ECO:0008006" key="8">
    <source>
        <dbReference type="Google" id="ProtNLM"/>
    </source>
</evidence>
<dbReference type="GO" id="GO:0034975">
    <property type="term" value="P:protein folding in endoplasmic reticulum"/>
    <property type="evidence" value="ECO:0007669"/>
    <property type="project" value="TreeGrafter"/>
</dbReference>
<dbReference type="eggNOG" id="ENOG502S8V0">
    <property type="taxonomic scope" value="Eukaryota"/>
</dbReference>
<accession>G8JTR1</accession>
<evidence type="ECO:0000313" key="7">
    <source>
        <dbReference type="Proteomes" id="UP000006790"/>
    </source>
</evidence>
<keyword evidence="5" id="KW-0472">Membrane</keyword>
<dbReference type="GO" id="GO:0045050">
    <property type="term" value="P:protein insertion into ER membrane by stop-transfer membrane-anchor sequence"/>
    <property type="evidence" value="ECO:0007669"/>
    <property type="project" value="EnsemblFungi"/>
</dbReference>
<dbReference type="OMA" id="STHYHTD"/>
<dbReference type="Proteomes" id="UP000006790">
    <property type="component" value="Chromosome 4"/>
</dbReference>
<dbReference type="FunCoup" id="G8JTR1">
    <property type="interactions" value="58"/>
</dbReference>
<reference evidence="7" key="1">
    <citation type="journal article" date="2012" name="G3 (Bethesda)">
        <title>Pichia sorbitophila, an interspecies yeast hybrid reveals early steps of genome resolution following polyploidization.</title>
        <authorList>
            <person name="Leh Louis V."/>
            <person name="Despons L."/>
            <person name="Friedrich A."/>
            <person name="Martin T."/>
            <person name="Durrens P."/>
            <person name="Casaregola S."/>
            <person name="Neuveglise C."/>
            <person name="Fairhead C."/>
            <person name="Marck C."/>
            <person name="Cruz J.A."/>
            <person name="Straub M.L."/>
            <person name="Kugler V."/>
            <person name="Sacerdot C."/>
            <person name="Uzunov Z."/>
            <person name="Thierry A."/>
            <person name="Weiss S."/>
            <person name="Bleykasten C."/>
            <person name="De Montigny J."/>
            <person name="Jacques N."/>
            <person name="Jung P."/>
            <person name="Lemaire M."/>
            <person name="Mallet S."/>
            <person name="Morel G."/>
            <person name="Richard G.F."/>
            <person name="Sarkar A."/>
            <person name="Savel G."/>
            <person name="Schacherer J."/>
            <person name="Seret M.L."/>
            <person name="Talla E."/>
            <person name="Samson G."/>
            <person name="Jubin C."/>
            <person name="Poulain J."/>
            <person name="Vacherie B."/>
            <person name="Barbe V."/>
            <person name="Pelletier E."/>
            <person name="Sherman D.J."/>
            <person name="Westhof E."/>
            <person name="Weissenbach J."/>
            <person name="Baret P.V."/>
            <person name="Wincker P."/>
            <person name="Gaillardin C."/>
            <person name="Dujon B."/>
            <person name="Souciet J.L."/>
        </authorList>
    </citation>
    <scope>NUCLEOTIDE SEQUENCE [LARGE SCALE GENOMIC DNA]</scope>
    <source>
        <strain evidence="7">CBS 270.75 / DBVPG 7215 / KCTC 17166 / NRRL Y-17582</strain>
    </source>
</reference>
<dbReference type="GO" id="GO:0072546">
    <property type="term" value="C:EMC complex"/>
    <property type="evidence" value="ECO:0007669"/>
    <property type="project" value="EnsemblFungi"/>
</dbReference>
<evidence type="ECO:0000256" key="4">
    <source>
        <dbReference type="ARBA" id="ARBA00022989"/>
    </source>
</evidence>
<comment type="similarity">
    <text evidence="2">Belongs to the membrane magnesium transporter (TC 1.A.67) family.</text>
</comment>
<dbReference type="GO" id="GO:0015914">
    <property type="term" value="P:phospholipid transport"/>
    <property type="evidence" value="ECO:0007669"/>
    <property type="project" value="EnsemblFungi"/>
</dbReference>
<sequence length="141" mass="16454">MMSIISKVLSTLSILQLVHSGFSSFEFYQLKKQLSLIDGLQQDITLPYDIQLEVLCGLLLFTLSVFLSFEKLKYIPLVRSRELLTQNQYLQEIQMNKATKKDNLIGNDPFGEFSCMPSFINIHRKRKEIRDYLSIKEVEKE</sequence>
<dbReference type="Pfam" id="PF10270">
    <property type="entry name" value="MMgT"/>
    <property type="match status" value="1"/>
</dbReference>
<comment type="subcellular location">
    <subcellularLocation>
        <location evidence="1">Endomembrane system</location>
        <topology evidence="1">Multi-pass membrane protein</topology>
    </subcellularLocation>
</comment>
<evidence type="ECO:0000256" key="2">
    <source>
        <dbReference type="ARBA" id="ARBA00006109"/>
    </source>
</evidence>
<evidence type="ECO:0000256" key="3">
    <source>
        <dbReference type="ARBA" id="ARBA00022692"/>
    </source>
</evidence>
<dbReference type="OrthoDB" id="44756at2759"/>
<dbReference type="HOGENOM" id="CLU_132206_1_0_1"/>
<dbReference type="EMBL" id="CP002500">
    <property type="protein sequence ID" value="AET39414.1"/>
    <property type="molecule type" value="Genomic_DNA"/>
</dbReference>
<name>G8JTR1_ERECY</name>
<keyword evidence="7" id="KW-1185">Reference proteome</keyword>